<comment type="subcellular location">
    <subcellularLocation>
        <location evidence="2">Secreted</location>
    </subcellularLocation>
</comment>
<dbReference type="SUPFAM" id="SSF55486">
    <property type="entry name" value="Metalloproteases ('zincins'), catalytic domain"/>
    <property type="match status" value="1"/>
</dbReference>
<keyword evidence="11" id="KW-0865">Zymogen</keyword>
<keyword evidence="17" id="KW-1185">Reference proteome</keyword>
<comment type="caution">
    <text evidence="16">The sequence shown here is derived from an EMBL/GenBank/DDBJ whole genome shotgun (WGS) entry which is preliminary data.</text>
</comment>
<evidence type="ECO:0000259" key="13">
    <source>
        <dbReference type="Pfam" id="PF02225"/>
    </source>
</evidence>
<sequence length="903" mass="95731">MNPTFTPAARALAVAALLALPVLAAAQNAAPDNRALQILQNRSASFGLVATDAADAAVTSQYTDARNGVTHVYLRQRVQGIEVYGAVANVHLTAAGKVVNLHSSFRPNVQVLARESAPTPGLSAQQAVAAAARALGMPAPGNLTVLKAGSAAEGMEFSNGGISLDKIPAKLMYLPLADGSLRLVWDVTLAPLSGEHYWNARVDASSGVLLDKSDYTVSDDFSMLNLTRPLTQATVAAAIKATPATPARPTATPNSYNVWPLTIESPIHGARQVVTDPADPKYSPFGWHDTNGTAGAEYTTTRGNNVHSYDDAPNNNNASGTNYSPDGGKDLIFDYPFDDSKNAPAKKNQDLAITNLFFWNNLMHDVMAKKGFDEASGNFQATNYTGQGRGADYVQAEAQDASTASPVRLNNANFATPLDGSRPRMQMYLWDRSELNVNVTAPSTLAGPLNALEGSLGRSLQAVGPITGKLVVADDGSAKPERGCNSPLVNAAAISGNIALIERGKCGFALKIKNAQNAGARMVIMMDSIPNSTTLTRMGGAAPDSVGLRIPSVFITKSEGEKLKIAARAGQEVTISASGEVFYRDGDFDNGIVAHEYGHGISSRLTGGPNVSCLNSFEQMGEGWSDFFALWMTTKPGDVSTTGRGIGTYASFEATDGRGIRPTRYSTDMQINPATYALVGTPNYDTFVDVDGITKARVHAIGYIWASTIWDLNWELIAKHGYNADLTSSTGGNNIALQLVIDGLKLQPCRPGFIDGRDAILKADSVNNKAANSALIWRVFARRGMGFSASQGSSSSLTDQKVAFDMPTVVLANNKQLNAALLDVYPNPASNQVLIRTQVSSSVPVQVELVSVLGQRVFTQTISAARLQKDGLSVNTSSVAPGLYLVRLTTSEGTLTKKLLVQH</sequence>
<dbReference type="RefSeq" id="WP_176897172.1">
    <property type="nucleotide sequence ID" value="NZ_JABKAV010000002.1"/>
</dbReference>
<dbReference type="Pfam" id="PF07504">
    <property type="entry name" value="FTP"/>
    <property type="match status" value="1"/>
</dbReference>
<protein>
    <submittedName>
        <fullName evidence="16">T9SS type A sorting domain-containing protein</fullName>
    </submittedName>
</protein>
<dbReference type="PANTHER" id="PTHR33478">
    <property type="entry name" value="EXTRACELLULAR METALLOPROTEINASE MEP"/>
    <property type="match status" value="1"/>
</dbReference>
<dbReference type="InterPro" id="IPR003137">
    <property type="entry name" value="PA_domain"/>
</dbReference>
<evidence type="ECO:0000256" key="2">
    <source>
        <dbReference type="ARBA" id="ARBA00004613"/>
    </source>
</evidence>
<reference evidence="16 17" key="1">
    <citation type="submission" date="2020-05" db="EMBL/GenBank/DDBJ databases">
        <title>Hymenobacter terrestris sp. nov. and Hymenobacter lapidiphilus sp. nov., isolated from regoliths in Antarctica.</title>
        <authorList>
            <person name="Sedlacek I."/>
            <person name="Pantucek R."/>
            <person name="Zeman M."/>
            <person name="Holochova P."/>
            <person name="Kralova S."/>
            <person name="Stankova E."/>
            <person name="Sedo O."/>
            <person name="Micenkova L."/>
            <person name="Svec P."/>
            <person name="Gupta V."/>
            <person name="Sood U."/>
            <person name="Korpole U.S."/>
            <person name="Lal R."/>
        </authorList>
    </citation>
    <scope>NUCLEOTIDE SEQUENCE [LARGE SCALE GENOMIC DNA]</scope>
    <source>
        <strain evidence="16 17">P5252</strain>
    </source>
</reference>
<dbReference type="Gene3D" id="3.10.170.10">
    <property type="match status" value="1"/>
</dbReference>
<evidence type="ECO:0000256" key="11">
    <source>
        <dbReference type="ARBA" id="ARBA00023145"/>
    </source>
</evidence>
<dbReference type="CDD" id="cd04818">
    <property type="entry name" value="PA_subtilisin_1"/>
    <property type="match status" value="1"/>
</dbReference>
<proteinExistence type="inferred from homology"/>
<dbReference type="InterPro" id="IPR050371">
    <property type="entry name" value="Fungal_virulence_M36"/>
</dbReference>
<keyword evidence="4" id="KW-0964">Secreted</keyword>
<dbReference type="CDD" id="cd09596">
    <property type="entry name" value="M36"/>
    <property type="match status" value="1"/>
</dbReference>
<evidence type="ECO:0000256" key="5">
    <source>
        <dbReference type="ARBA" id="ARBA00022670"/>
    </source>
</evidence>
<comment type="similarity">
    <text evidence="3">Belongs to the peptidase M36 family.</text>
</comment>
<dbReference type="Pfam" id="PF02225">
    <property type="entry name" value="PA"/>
    <property type="match status" value="1"/>
</dbReference>
<feature type="domain" description="FTP" evidence="14">
    <location>
        <begin position="57"/>
        <end position="105"/>
    </location>
</feature>
<dbReference type="InterPro" id="IPR026444">
    <property type="entry name" value="Secre_tail"/>
</dbReference>
<dbReference type="Gene3D" id="1.10.390.10">
    <property type="entry name" value="Neutral Protease Domain 2"/>
    <property type="match status" value="1"/>
</dbReference>
<dbReference type="Pfam" id="PF02128">
    <property type="entry name" value="Peptidase_M36"/>
    <property type="match status" value="1"/>
</dbReference>
<name>A0ABX2PXQ8_9BACT</name>
<evidence type="ECO:0000256" key="4">
    <source>
        <dbReference type="ARBA" id="ARBA00022525"/>
    </source>
</evidence>
<dbReference type="InterPro" id="IPR011096">
    <property type="entry name" value="FTP_domain"/>
</dbReference>
<evidence type="ECO:0000313" key="17">
    <source>
        <dbReference type="Proteomes" id="UP000626554"/>
    </source>
</evidence>
<keyword evidence="9" id="KW-0862">Zinc</keyword>
<dbReference type="Gene3D" id="3.50.30.30">
    <property type="match status" value="1"/>
</dbReference>
<dbReference type="EMBL" id="JABKAV010000002">
    <property type="protein sequence ID" value="NVO83464.1"/>
    <property type="molecule type" value="Genomic_DNA"/>
</dbReference>
<dbReference type="InterPro" id="IPR046450">
    <property type="entry name" value="PA_dom_sf"/>
</dbReference>
<feature type="signal peptide" evidence="12">
    <location>
        <begin position="1"/>
        <end position="24"/>
    </location>
</feature>
<evidence type="ECO:0000256" key="9">
    <source>
        <dbReference type="ARBA" id="ARBA00022833"/>
    </source>
</evidence>
<keyword evidence="8" id="KW-0378">Hydrolase</keyword>
<evidence type="ECO:0000256" key="3">
    <source>
        <dbReference type="ARBA" id="ARBA00006006"/>
    </source>
</evidence>
<dbReference type="NCBIfam" id="TIGR04183">
    <property type="entry name" value="Por_Secre_tail"/>
    <property type="match status" value="1"/>
</dbReference>
<keyword evidence="10" id="KW-0482">Metalloprotease</keyword>
<feature type="chain" id="PRO_5046246912" evidence="12">
    <location>
        <begin position="25"/>
        <end position="903"/>
    </location>
</feature>
<evidence type="ECO:0000259" key="14">
    <source>
        <dbReference type="Pfam" id="PF07504"/>
    </source>
</evidence>
<feature type="domain" description="PA" evidence="13">
    <location>
        <begin position="466"/>
        <end position="563"/>
    </location>
</feature>
<dbReference type="Proteomes" id="UP000626554">
    <property type="component" value="Unassembled WGS sequence"/>
</dbReference>
<evidence type="ECO:0000256" key="10">
    <source>
        <dbReference type="ARBA" id="ARBA00023049"/>
    </source>
</evidence>
<dbReference type="SUPFAM" id="SSF52025">
    <property type="entry name" value="PA domain"/>
    <property type="match status" value="1"/>
</dbReference>
<comment type="cofactor">
    <cofactor evidence="1">
        <name>Zn(2+)</name>
        <dbReference type="ChEBI" id="CHEBI:29105"/>
    </cofactor>
</comment>
<evidence type="ECO:0000256" key="8">
    <source>
        <dbReference type="ARBA" id="ARBA00022801"/>
    </source>
</evidence>
<gene>
    <name evidence="16" type="ORF">HW556_01080</name>
</gene>
<dbReference type="NCBIfam" id="NF038113">
    <property type="entry name" value="T9SSA_dep_M36"/>
    <property type="match status" value="1"/>
</dbReference>
<evidence type="ECO:0000256" key="12">
    <source>
        <dbReference type="SAM" id="SignalP"/>
    </source>
</evidence>
<dbReference type="InterPro" id="IPR027268">
    <property type="entry name" value="Peptidase_M4/M1_CTD_sf"/>
</dbReference>
<evidence type="ECO:0000256" key="6">
    <source>
        <dbReference type="ARBA" id="ARBA00022723"/>
    </source>
</evidence>
<keyword evidence="5" id="KW-0645">Protease</keyword>
<keyword evidence="7 12" id="KW-0732">Signal</keyword>
<keyword evidence="6" id="KW-0479">Metal-binding</keyword>
<evidence type="ECO:0000256" key="7">
    <source>
        <dbReference type="ARBA" id="ARBA00022729"/>
    </source>
</evidence>
<dbReference type="InterPro" id="IPR001842">
    <property type="entry name" value="Peptidase_M36"/>
</dbReference>
<accession>A0ABX2PXQ8</accession>
<dbReference type="PANTHER" id="PTHR33478:SF1">
    <property type="entry name" value="EXTRACELLULAR METALLOPROTEINASE MEP"/>
    <property type="match status" value="1"/>
</dbReference>
<organism evidence="16 17">
    <name type="scientific">Hymenobacter terrestris</name>
    <dbReference type="NCBI Taxonomy" id="2748310"/>
    <lineage>
        <taxon>Bacteria</taxon>
        <taxon>Pseudomonadati</taxon>
        <taxon>Bacteroidota</taxon>
        <taxon>Cytophagia</taxon>
        <taxon>Cytophagales</taxon>
        <taxon>Hymenobacteraceae</taxon>
        <taxon>Hymenobacter</taxon>
    </lineage>
</organism>
<feature type="domain" description="Secretion system C-terminal sorting" evidence="15">
    <location>
        <begin position="824"/>
        <end position="901"/>
    </location>
</feature>
<evidence type="ECO:0000256" key="1">
    <source>
        <dbReference type="ARBA" id="ARBA00001947"/>
    </source>
</evidence>
<evidence type="ECO:0000313" key="16">
    <source>
        <dbReference type="EMBL" id="NVO83464.1"/>
    </source>
</evidence>
<dbReference type="Pfam" id="PF18962">
    <property type="entry name" value="Por_Secre_tail"/>
    <property type="match status" value="1"/>
</dbReference>
<evidence type="ECO:0000259" key="15">
    <source>
        <dbReference type="Pfam" id="PF18962"/>
    </source>
</evidence>